<feature type="compositionally biased region" description="Basic and acidic residues" evidence="1">
    <location>
        <begin position="238"/>
        <end position="274"/>
    </location>
</feature>
<feature type="compositionally biased region" description="Gly residues" evidence="1">
    <location>
        <begin position="709"/>
        <end position="724"/>
    </location>
</feature>
<sequence>MTDYNKLTVANLRQLLKDRNIPSTGLTRKAHIIEKLEEADNAADASAAPPAAPETGASPSQVDQTIIEPSTQPEEPAAQDEPLAHSPSAEQVKRDDQAIPSESIAPVPDTAPTTQATDTTMPPDAETANTDKEQPVSTASSVTIPAEETASLAISPQARLVPDIPTIVSTGVESLEETQPSPVTTRPATPPHDDNETQTVEQPEPLPAKVEVADTSVEVSRLNSEELEADSRKRKRRSETPDVRAEDLKSKKLRQDEGLADSLHLKEDVDKDVAMEMEDKEDKATNAMNIMEDSKEKNANGIAKAVKEEPQTAPKPAIDSENPSTTTRPSTSPPSSKPLPAKEKDKDTRYKSLFRPTSSTLDPPPDDRPTPPPSLHPATPALYIRNFMRPLQPTSLRTHLLTLASPPLSSSTTPDTETSLLKTFFLDPIRTHALVLFSTTTAAARVRASLHGAVWPAERDRKPLWVDFVPEERVEEWIRLEEDAAREGGRGSRGGKRWEVVYDTSAPEDVVAVFQEVGSGPRGSISAPRGVGVGVAGAPLGPRSTTEIRAPPTRPAAMKPANIPSAPRRDLADKSFQTLDTLFASTLAKPKLYYLPVPAALAERRLAALAAASSRDWRPEEVVRGRGSGRLDERRRFGFQDGEVLVDVGADFGGPGGGQGRFGLGPGRGEFGGGGGGWRGRGGWRGGGDSWRGTGGFGEREREREFGDGGEGYRGGRGGGGWRR</sequence>
<feature type="compositionally biased region" description="Low complexity" evidence="1">
    <location>
        <begin position="105"/>
        <end position="125"/>
    </location>
</feature>
<dbReference type="OrthoDB" id="5348404at2759"/>
<dbReference type="EMBL" id="KV745021">
    <property type="protein sequence ID" value="OCK79136.1"/>
    <property type="molecule type" value="Genomic_DNA"/>
</dbReference>
<dbReference type="AlphaFoldDB" id="A0A8E2E8L5"/>
<evidence type="ECO:0000313" key="4">
    <source>
        <dbReference type="Proteomes" id="UP000250266"/>
    </source>
</evidence>
<feature type="compositionally biased region" description="Basic and acidic residues" evidence="1">
    <location>
        <begin position="340"/>
        <end position="350"/>
    </location>
</feature>
<feature type="compositionally biased region" description="Basic and acidic residues" evidence="1">
    <location>
        <begin position="698"/>
        <end position="707"/>
    </location>
</feature>
<feature type="compositionally biased region" description="Low complexity" evidence="1">
    <location>
        <begin position="320"/>
        <end position="330"/>
    </location>
</feature>
<dbReference type="Pfam" id="PF02037">
    <property type="entry name" value="SAP"/>
    <property type="match status" value="1"/>
</dbReference>
<dbReference type="SUPFAM" id="SSF68906">
    <property type="entry name" value="SAP domain"/>
    <property type="match status" value="1"/>
</dbReference>
<dbReference type="InterPro" id="IPR003034">
    <property type="entry name" value="SAP_dom"/>
</dbReference>
<reference evidence="3 4" key="1">
    <citation type="journal article" date="2016" name="Nat. Commun.">
        <title>Ectomycorrhizal ecology is imprinted in the genome of the dominant symbiotic fungus Cenococcum geophilum.</title>
        <authorList>
            <consortium name="DOE Joint Genome Institute"/>
            <person name="Peter M."/>
            <person name="Kohler A."/>
            <person name="Ohm R.A."/>
            <person name="Kuo A."/>
            <person name="Krutzmann J."/>
            <person name="Morin E."/>
            <person name="Arend M."/>
            <person name="Barry K.W."/>
            <person name="Binder M."/>
            <person name="Choi C."/>
            <person name="Clum A."/>
            <person name="Copeland A."/>
            <person name="Grisel N."/>
            <person name="Haridas S."/>
            <person name="Kipfer T."/>
            <person name="LaButti K."/>
            <person name="Lindquist E."/>
            <person name="Lipzen A."/>
            <person name="Maire R."/>
            <person name="Meier B."/>
            <person name="Mihaltcheva S."/>
            <person name="Molinier V."/>
            <person name="Murat C."/>
            <person name="Poggeler S."/>
            <person name="Quandt C.A."/>
            <person name="Sperisen C."/>
            <person name="Tritt A."/>
            <person name="Tisserant E."/>
            <person name="Crous P.W."/>
            <person name="Henrissat B."/>
            <person name="Nehls U."/>
            <person name="Egli S."/>
            <person name="Spatafora J.W."/>
            <person name="Grigoriev I.V."/>
            <person name="Martin F.M."/>
        </authorList>
    </citation>
    <scope>NUCLEOTIDE SEQUENCE [LARGE SCALE GENOMIC DNA]</scope>
    <source>
        <strain evidence="3 4">CBS 459.81</strain>
    </source>
</reference>
<proteinExistence type="predicted"/>
<feature type="compositionally biased region" description="Polar residues" evidence="1">
    <location>
        <begin position="167"/>
        <end position="187"/>
    </location>
</feature>
<dbReference type="Proteomes" id="UP000250266">
    <property type="component" value="Unassembled WGS sequence"/>
</dbReference>
<dbReference type="InterPro" id="IPR036361">
    <property type="entry name" value="SAP_dom_sf"/>
</dbReference>
<name>A0A8E2E8L5_9PEZI</name>
<accession>A0A8E2E8L5</accession>
<evidence type="ECO:0000259" key="2">
    <source>
        <dbReference type="Pfam" id="PF02037"/>
    </source>
</evidence>
<dbReference type="CDD" id="cd12432">
    <property type="entry name" value="RRM_ACINU"/>
    <property type="match status" value="1"/>
</dbReference>
<evidence type="ECO:0000313" key="3">
    <source>
        <dbReference type="EMBL" id="OCK79136.1"/>
    </source>
</evidence>
<feature type="compositionally biased region" description="Polar residues" evidence="1">
    <location>
        <begin position="61"/>
        <end position="73"/>
    </location>
</feature>
<feature type="domain" description="SAP" evidence="2">
    <location>
        <begin position="3"/>
        <end position="40"/>
    </location>
</feature>
<feature type="compositionally biased region" description="Gly residues" evidence="1">
    <location>
        <begin position="674"/>
        <end position="697"/>
    </location>
</feature>
<dbReference type="PANTHER" id="PTHR47031">
    <property type="entry name" value="SAP DNA-BINDING DOMAIN-CONTAINING PROTEIN"/>
    <property type="match status" value="1"/>
</dbReference>
<feature type="region of interest" description="Disordered" evidence="1">
    <location>
        <begin position="674"/>
        <end position="724"/>
    </location>
</feature>
<dbReference type="InterPro" id="IPR034257">
    <property type="entry name" value="Acinus_RRM"/>
</dbReference>
<feature type="compositionally biased region" description="Low complexity" evidence="1">
    <location>
        <begin position="42"/>
        <end position="60"/>
    </location>
</feature>
<feature type="region of interest" description="Disordered" evidence="1">
    <location>
        <begin position="40"/>
        <end position="379"/>
    </location>
</feature>
<organism evidence="3 4">
    <name type="scientific">Lepidopterella palustris CBS 459.81</name>
    <dbReference type="NCBI Taxonomy" id="1314670"/>
    <lineage>
        <taxon>Eukaryota</taxon>
        <taxon>Fungi</taxon>
        <taxon>Dikarya</taxon>
        <taxon>Ascomycota</taxon>
        <taxon>Pezizomycotina</taxon>
        <taxon>Dothideomycetes</taxon>
        <taxon>Pleosporomycetidae</taxon>
        <taxon>Mytilinidiales</taxon>
        <taxon>Argynnaceae</taxon>
        <taxon>Lepidopterella</taxon>
    </lineage>
</organism>
<keyword evidence="4" id="KW-1185">Reference proteome</keyword>
<gene>
    <name evidence="3" type="ORF">K432DRAFT_444127</name>
</gene>
<evidence type="ECO:0000256" key="1">
    <source>
        <dbReference type="SAM" id="MobiDB-lite"/>
    </source>
</evidence>
<dbReference type="PANTHER" id="PTHR47031:SF3">
    <property type="entry name" value="SAP DOMAIN-CONTAINING PROTEIN"/>
    <property type="match status" value="1"/>
</dbReference>
<protein>
    <recommendedName>
        <fullName evidence="2">SAP domain-containing protein</fullName>
    </recommendedName>
</protein>
<feature type="region of interest" description="Disordered" evidence="1">
    <location>
        <begin position="536"/>
        <end position="568"/>
    </location>
</feature>
<dbReference type="Gene3D" id="1.10.720.30">
    <property type="entry name" value="SAP domain"/>
    <property type="match status" value="1"/>
</dbReference>